<dbReference type="EMBL" id="HBIT01000225">
    <property type="protein sequence ID" value="CAE0614181.1"/>
    <property type="molecule type" value="Transcribed_RNA"/>
</dbReference>
<organism evidence="3">
    <name type="scientific">Oxyrrhis marina</name>
    <name type="common">Dinoflagellate</name>
    <dbReference type="NCBI Taxonomy" id="2969"/>
    <lineage>
        <taxon>Eukaryota</taxon>
        <taxon>Sar</taxon>
        <taxon>Alveolata</taxon>
        <taxon>Dinophyceae</taxon>
        <taxon>Oxyrrhinales</taxon>
        <taxon>Oxyrrhinaceae</taxon>
        <taxon>Oxyrrhis</taxon>
    </lineage>
</organism>
<dbReference type="InterPro" id="IPR029071">
    <property type="entry name" value="Ubiquitin-like_domsf"/>
</dbReference>
<keyword evidence="1" id="KW-1133">Transmembrane helix</keyword>
<keyword evidence="1" id="KW-0812">Transmembrane</keyword>
<keyword evidence="1" id="KW-0472">Membrane</keyword>
<evidence type="ECO:0000313" key="3">
    <source>
        <dbReference type="EMBL" id="CAE0614181.1"/>
    </source>
</evidence>
<gene>
    <name evidence="2" type="ORF">OMAR00292_LOCUS53</name>
    <name evidence="3" type="ORF">OMAR00292_LOCUS54</name>
</gene>
<protein>
    <recommendedName>
        <fullName evidence="4">Ubiquitin-like domain-containing protein</fullName>
    </recommendedName>
</protein>
<reference evidence="3" key="1">
    <citation type="submission" date="2021-01" db="EMBL/GenBank/DDBJ databases">
        <authorList>
            <person name="Corre E."/>
            <person name="Pelletier E."/>
            <person name="Niang G."/>
            <person name="Scheremetjew M."/>
            <person name="Finn R."/>
            <person name="Kale V."/>
            <person name="Holt S."/>
            <person name="Cochrane G."/>
            <person name="Meng A."/>
            <person name="Brown T."/>
            <person name="Cohen L."/>
        </authorList>
    </citation>
    <scope>NUCLEOTIDE SEQUENCE</scope>
    <source>
        <strain evidence="3">CCMP1795</strain>
    </source>
</reference>
<evidence type="ECO:0008006" key="4">
    <source>
        <dbReference type="Google" id="ProtNLM"/>
    </source>
</evidence>
<proteinExistence type="predicted"/>
<dbReference type="EMBL" id="HBIT01000224">
    <property type="protein sequence ID" value="CAE0614180.1"/>
    <property type="molecule type" value="Transcribed_RNA"/>
</dbReference>
<name>A0A6U9IWK5_OXYMA</name>
<feature type="transmembrane region" description="Helical" evidence="1">
    <location>
        <begin position="147"/>
        <end position="173"/>
    </location>
</feature>
<evidence type="ECO:0000256" key="1">
    <source>
        <dbReference type="SAM" id="Phobius"/>
    </source>
</evidence>
<dbReference type="SUPFAM" id="SSF54236">
    <property type="entry name" value="Ubiquitin-like"/>
    <property type="match status" value="1"/>
</dbReference>
<evidence type="ECO:0000313" key="2">
    <source>
        <dbReference type="EMBL" id="CAE0614180.1"/>
    </source>
</evidence>
<sequence length="179" mass="19633">MVTADNNHLAPCLLKIMFPEGEKELSVEIDRCATPRDLKSCVFGAEQEQGLVVRVIFLGRLLDDSWPVFDQIESRTGALPAVPVVHCHIRSRGFPPSPVEHRGALNSKQFGNTTISDAFVSFCGLAVSACGWRLFHRQDTDFDRFSLFSLVAFSVAVLCLAVDLLLSGAGSVLGRLSRR</sequence>
<feature type="transmembrane region" description="Helical" evidence="1">
    <location>
        <begin position="118"/>
        <end position="135"/>
    </location>
</feature>
<accession>A0A6U9IWK5</accession>
<dbReference type="AlphaFoldDB" id="A0A6U9IWK5"/>